<feature type="chain" id="PRO_5016687735" evidence="4">
    <location>
        <begin position="28"/>
        <end position="454"/>
    </location>
</feature>
<feature type="binding site" evidence="3">
    <location>
        <position position="217"/>
    </location>
    <ligand>
        <name>Mn(2+)</name>
        <dbReference type="ChEBI" id="CHEBI:29035"/>
        <label>2</label>
    </ligand>
</feature>
<dbReference type="InterPro" id="IPR011650">
    <property type="entry name" value="Peptidase_M20_dimer"/>
</dbReference>
<dbReference type="RefSeq" id="WP_114132742.1">
    <property type="nucleotide sequence ID" value="NZ_CP068434.1"/>
</dbReference>
<proteinExistence type="inferred from homology"/>
<dbReference type="PIRSF" id="PIRSF005962">
    <property type="entry name" value="Pept_M20D_amidohydro"/>
    <property type="match status" value="1"/>
</dbReference>
<keyword evidence="2 6" id="KW-0378">Hydrolase</keyword>
<dbReference type="InterPro" id="IPR017439">
    <property type="entry name" value="Amidohydrolase"/>
</dbReference>
<dbReference type="EMBL" id="QDHA01000037">
    <property type="protein sequence ID" value="RCJ07490.1"/>
    <property type="molecule type" value="Genomic_DNA"/>
</dbReference>
<dbReference type="Proteomes" id="UP000253501">
    <property type="component" value="Unassembled WGS sequence"/>
</dbReference>
<keyword evidence="3" id="KW-0479">Metal-binding</keyword>
<dbReference type="InterPro" id="IPR002933">
    <property type="entry name" value="Peptidase_M20"/>
</dbReference>
<dbReference type="Pfam" id="PF01546">
    <property type="entry name" value="Peptidase_M20"/>
    <property type="match status" value="1"/>
</dbReference>
<protein>
    <submittedName>
        <fullName evidence="6">Amidohydrolase</fullName>
    </submittedName>
</protein>
<gene>
    <name evidence="6" type="ORF">DDK22_16040</name>
</gene>
<dbReference type="PANTHER" id="PTHR11014">
    <property type="entry name" value="PEPTIDASE M20 FAMILY MEMBER"/>
    <property type="match status" value="1"/>
</dbReference>
<dbReference type="GO" id="GO:0046872">
    <property type="term" value="F:metal ion binding"/>
    <property type="evidence" value="ECO:0007669"/>
    <property type="project" value="UniProtKB-KW"/>
</dbReference>
<evidence type="ECO:0000259" key="5">
    <source>
        <dbReference type="Pfam" id="PF07687"/>
    </source>
</evidence>
<dbReference type="NCBIfam" id="TIGR01891">
    <property type="entry name" value="amidohydrolases"/>
    <property type="match status" value="1"/>
</dbReference>
<feature type="binding site" evidence="3">
    <location>
        <position position="181"/>
    </location>
    <ligand>
        <name>Mn(2+)</name>
        <dbReference type="ChEBI" id="CHEBI:29035"/>
        <label>2</label>
    </ligand>
</feature>
<comment type="cofactor">
    <cofactor evidence="3">
        <name>Mn(2+)</name>
        <dbReference type="ChEBI" id="CHEBI:29035"/>
    </cofactor>
    <text evidence="3">The Mn(2+) ion enhances activity.</text>
</comment>
<evidence type="ECO:0000313" key="7">
    <source>
        <dbReference type="Proteomes" id="UP000253501"/>
    </source>
</evidence>
<evidence type="ECO:0000256" key="3">
    <source>
        <dbReference type="PIRSR" id="PIRSR005962-1"/>
    </source>
</evidence>
<evidence type="ECO:0000256" key="1">
    <source>
        <dbReference type="ARBA" id="ARBA00006153"/>
    </source>
</evidence>
<evidence type="ECO:0000256" key="4">
    <source>
        <dbReference type="SAM" id="SignalP"/>
    </source>
</evidence>
<evidence type="ECO:0000256" key="2">
    <source>
        <dbReference type="ARBA" id="ARBA00022801"/>
    </source>
</evidence>
<dbReference type="FunFam" id="3.30.70.360:FF:000014">
    <property type="entry name" value="N-acyl-L-amino acid amidohydrolase"/>
    <property type="match status" value="1"/>
</dbReference>
<feature type="binding site" evidence="3">
    <location>
        <position position="145"/>
    </location>
    <ligand>
        <name>Mn(2+)</name>
        <dbReference type="ChEBI" id="CHEBI:29035"/>
        <label>2</label>
    </ligand>
</feature>
<sequence>MASPSRRTATTLSLLAAILANAGSSFAQQPVNPITEQQLNQRVSQVESKVVAWRRDIHQHPELSGQEARTAKLVADHLRKLGIQVTTGVGGHGVVGLLKGDLPGKVVALRADMDALPVKEATGLSFASKVIAKNMGKDSPVMHACGHDAHTAMLMGVAEVLAGMKAQIPGTVKFIFQPAEEGFSEMPTSPNPLWGAKAMVAAGVMENPKVDAVFALHVSPFLPSGMIGWRSGPILASADTVRIAVNGKQTHGAAPWQGIDPIVTSAQIVNSLQTVVSRKLDITKEPAVLTIGSINGGTRENIVPDSVEMLGTLRTFDEEMRTDAKQRITAIAQSTATANGAKAEVSFGPSTYSVTNNDATLTETMLPTLKRAADGRILLRPKAAGAEDFSEYQKVAPGLFYFLGIKPKDKAVGPPHSPTFDLDESTFPLGMKSLAMLALDYLGTPATARVATAQ</sequence>
<organism evidence="6 7">
    <name type="scientific">Cupriavidus necator</name>
    <name type="common">Alcaligenes eutrophus</name>
    <name type="synonym">Ralstonia eutropha</name>
    <dbReference type="NCBI Taxonomy" id="106590"/>
    <lineage>
        <taxon>Bacteria</taxon>
        <taxon>Pseudomonadati</taxon>
        <taxon>Pseudomonadota</taxon>
        <taxon>Betaproteobacteria</taxon>
        <taxon>Burkholderiales</taxon>
        <taxon>Burkholderiaceae</taxon>
        <taxon>Cupriavidus</taxon>
    </lineage>
</organism>
<keyword evidence="4" id="KW-0732">Signal</keyword>
<dbReference type="SUPFAM" id="SSF53187">
    <property type="entry name" value="Zn-dependent exopeptidases"/>
    <property type="match status" value="1"/>
</dbReference>
<dbReference type="PANTHER" id="PTHR11014:SF63">
    <property type="entry name" value="METALLOPEPTIDASE, PUTATIVE (AFU_ORTHOLOGUE AFUA_6G09600)-RELATED"/>
    <property type="match status" value="1"/>
</dbReference>
<dbReference type="SUPFAM" id="SSF55031">
    <property type="entry name" value="Bacterial exopeptidase dimerisation domain"/>
    <property type="match status" value="1"/>
</dbReference>
<evidence type="ECO:0000313" key="6">
    <source>
        <dbReference type="EMBL" id="RCJ07490.1"/>
    </source>
</evidence>
<feature type="binding site" evidence="3">
    <location>
        <position position="416"/>
    </location>
    <ligand>
        <name>Mn(2+)</name>
        <dbReference type="ChEBI" id="CHEBI:29035"/>
        <label>2</label>
    </ligand>
</feature>
<feature type="signal peptide" evidence="4">
    <location>
        <begin position="1"/>
        <end position="27"/>
    </location>
</feature>
<dbReference type="InterPro" id="IPR036264">
    <property type="entry name" value="Bact_exopeptidase_dim_dom"/>
</dbReference>
<dbReference type="GO" id="GO:0016787">
    <property type="term" value="F:hydrolase activity"/>
    <property type="evidence" value="ECO:0007669"/>
    <property type="project" value="UniProtKB-KW"/>
</dbReference>
<name>A0A367PI05_CUPNE</name>
<comment type="similarity">
    <text evidence="1">Belongs to the peptidase M20 family.</text>
</comment>
<dbReference type="AlphaFoldDB" id="A0A367PI05"/>
<feature type="binding site" evidence="3">
    <location>
        <position position="147"/>
    </location>
    <ligand>
        <name>Mn(2+)</name>
        <dbReference type="ChEBI" id="CHEBI:29035"/>
        <label>2</label>
    </ligand>
</feature>
<reference evidence="6 7" key="1">
    <citation type="submission" date="2018-04" db="EMBL/GenBank/DDBJ databases">
        <title>Cupriavidus necator CR12 genome sequencing and assembly.</title>
        <authorList>
            <person name="Ben Fekih I."/>
            <person name="Mazhar H.S."/>
            <person name="Bello S.K."/>
            <person name="Rensing C."/>
        </authorList>
    </citation>
    <scope>NUCLEOTIDE SEQUENCE [LARGE SCALE GENOMIC DNA]</scope>
    <source>
        <strain evidence="6 7">CR12</strain>
    </source>
</reference>
<accession>A0A367PI05</accession>
<comment type="caution">
    <text evidence="6">The sequence shown here is derived from an EMBL/GenBank/DDBJ whole genome shotgun (WGS) entry which is preliminary data.</text>
</comment>
<feature type="domain" description="Peptidase M20 dimerisation" evidence="5">
    <location>
        <begin position="240"/>
        <end position="335"/>
    </location>
</feature>
<dbReference type="Gene3D" id="3.40.630.10">
    <property type="entry name" value="Zn peptidases"/>
    <property type="match status" value="1"/>
</dbReference>
<dbReference type="Pfam" id="PF07687">
    <property type="entry name" value="M20_dimer"/>
    <property type="match status" value="1"/>
</dbReference>
<keyword evidence="3" id="KW-0464">Manganese</keyword>
<dbReference type="Gene3D" id="3.30.70.360">
    <property type="match status" value="1"/>
</dbReference>